<reference evidence="7" key="1">
    <citation type="journal article" date="2022" name="Plant J.">
        <title>Strategies of tolerance reflected in two North American maple genomes.</title>
        <authorList>
            <person name="McEvoy S.L."/>
            <person name="Sezen U.U."/>
            <person name="Trouern-Trend A."/>
            <person name="McMahon S.M."/>
            <person name="Schaberg P.G."/>
            <person name="Yang J."/>
            <person name="Wegrzyn J.L."/>
            <person name="Swenson N.G."/>
        </authorList>
    </citation>
    <scope>NUCLEOTIDE SEQUENCE</scope>
    <source>
        <strain evidence="7">91603</strain>
    </source>
</reference>
<dbReference type="InterPro" id="IPR015300">
    <property type="entry name" value="DNA-bd_pseudobarrel_sf"/>
</dbReference>
<reference evidence="7" key="2">
    <citation type="submission" date="2023-02" db="EMBL/GenBank/DDBJ databases">
        <authorList>
            <person name="Swenson N.G."/>
            <person name="Wegrzyn J.L."/>
            <person name="Mcevoy S.L."/>
        </authorList>
    </citation>
    <scope>NUCLEOTIDE SEQUENCE</scope>
    <source>
        <strain evidence="7">91603</strain>
        <tissue evidence="7">Leaf</tissue>
    </source>
</reference>
<dbReference type="GO" id="GO:0005634">
    <property type="term" value="C:nucleus"/>
    <property type="evidence" value="ECO:0007669"/>
    <property type="project" value="UniProtKB-SubCell"/>
</dbReference>
<evidence type="ECO:0000256" key="2">
    <source>
        <dbReference type="ARBA" id="ARBA00023015"/>
    </source>
</evidence>
<evidence type="ECO:0000313" key="7">
    <source>
        <dbReference type="EMBL" id="KAI9185055.1"/>
    </source>
</evidence>
<dbReference type="EMBL" id="JAJSOW010000100">
    <property type="protein sequence ID" value="KAI9185055.1"/>
    <property type="molecule type" value="Genomic_DNA"/>
</dbReference>
<dbReference type="Pfam" id="PF02362">
    <property type="entry name" value="B3"/>
    <property type="match status" value="1"/>
</dbReference>
<evidence type="ECO:0000256" key="3">
    <source>
        <dbReference type="ARBA" id="ARBA00023125"/>
    </source>
</evidence>
<dbReference type="AlphaFoldDB" id="A0AAD5NVP3"/>
<feature type="domain" description="TF-B3" evidence="6">
    <location>
        <begin position="6"/>
        <end position="110"/>
    </location>
</feature>
<dbReference type="SUPFAM" id="SSF101936">
    <property type="entry name" value="DNA-binding pseudobarrel domain"/>
    <property type="match status" value="1"/>
</dbReference>
<keyword evidence="8" id="KW-1185">Reference proteome</keyword>
<evidence type="ECO:0000256" key="1">
    <source>
        <dbReference type="ARBA" id="ARBA00004123"/>
    </source>
</evidence>
<keyword evidence="2" id="KW-0805">Transcription regulation</keyword>
<dbReference type="Proteomes" id="UP001064489">
    <property type="component" value="Chromosome 3"/>
</dbReference>
<dbReference type="GO" id="GO:0003677">
    <property type="term" value="F:DNA binding"/>
    <property type="evidence" value="ECO:0007669"/>
    <property type="project" value="UniProtKB-KW"/>
</dbReference>
<comment type="caution">
    <text evidence="7">The sequence shown here is derived from an EMBL/GenBank/DDBJ whole genome shotgun (WGS) entry which is preliminary data.</text>
</comment>
<protein>
    <recommendedName>
        <fullName evidence="6">TF-B3 domain-containing protein</fullName>
    </recommendedName>
</protein>
<keyword evidence="3" id="KW-0238">DNA-binding</keyword>
<evidence type="ECO:0000256" key="4">
    <source>
        <dbReference type="ARBA" id="ARBA00023163"/>
    </source>
</evidence>
<dbReference type="InterPro" id="IPR003340">
    <property type="entry name" value="B3_DNA-bd"/>
</dbReference>
<evidence type="ECO:0000259" key="6">
    <source>
        <dbReference type="PROSITE" id="PS50863"/>
    </source>
</evidence>
<sequence length="133" mass="15425">MAMLQFTTSKLLTNSDINTKLALPTQILVNIPIMEGKHFLDLQVMDSKEQVWTLRYYTRPSGNRANPVFTVGWLQFVRAKCLKVGDELTFDGYQVRADDGELQVQYRIQVTRKSIVTYQGQPVYLDVENFLRF</sequence>
<organism evidence="7 8">
    <name type="scientific">Acer negundo</name>
    <name type="common">Box elder</name>
    <dbReference type="NCBI Taxonomy" id="4023"/>
    <lineage>
        <taxon>Eukaryota</taxon>
        <taxon>Viridiplantae</taxon>
        <taxon>Streptophyta</taxon>
        <taxon>Embryophyta</taxon>
        <taxon>Tracheophyta</taxon>
        <taxon>Spermatophyta</taxon>
        <taxon>Magnoliopsida</taxon>
        <taxon>eudicotyledons</taxon>
        <taxon>Gunneridae</taxon>
        <taxon>Pentapetalae</taxon>
        <taxon>rosids</taxon>
        <taxon>malvids</taxon>
        <taxon>Sapindales</taxon>
        <taxon>Sapindaceae</taxon>
        <taxon>Hippocastanoideae</taxon>
        <taxon>Acereae</taxon>
        <taxon>Acer</taxon>
    </lineage>
</organism>
<accession>A0AAD5NVP3</accession>
<dbReference type="PROSITE" id="PS50863">
    <property type="entry name" value="B3"/>
    <property type="match status" value="1"/>
</dbReference>
<keyword evidence="5" id="KW-0539">Nucleus</keyword>
<gene>
    <name evidence="7" type="ORF">LWI28_003753</name>
</gene>
<name>A0AAD5NVP3_ACENE</name>
<evidence type="ECO:0000256" key="5">
    <source>
        <dbReference type="ARBA" id="ARBA00023242"/>
    </source>
</evidence>
<proteinExistence type="predicted"/>
<comment type="subcellular location">
    <subcellularLocation>
        <location evidence="1">Nucleus</location>
    </subcellularLocation>
</comment>
<keyword evidence="4" id="KW-0804">Transcription</keyword>
<dbReference type="CDD" id="cd10017">
    <property type="entry name" value="B3_DNA"/>
    <property type="match status" value="1"/>
</dbReference>
<dbReference type="Gene3D" id="2.40.330.10">
    <property type="entry name" value="DNA-binding pseudobarrel domain"/>
    <property type="match status" value="1"/>
</dbReference>
<evidence type="ECO:0000313" key="8">
    <source>
        <dbReference type="Proteomes" id="UP001064489"/>
    </source>
</evidence>